<evidence type="ECO:0000313" key="2">
    <source>
        <dbReference type="EMBL" id="CCD83231.1"/>
    </source>
</evidence>
<dbReference type="RefSeq" id="YP_008658473.1">
    <property type="nucleotide sequence ID" value="NC_022563.1"/>
</dbReference>
<keyword evidence="2" id="KW-0540">Nuclease</keyword>
<dbReference type="GO" id="GO:0004519">
    <property type="term" value="F:endonuclease activity"/>
    <property type="evidence" value="ECO:0007669"/>
    <property type="project" value="UniProtKB-KW"/>
</dbReference>
<dbReference type="Proteomes" id="UP000144311">
    <property type="component" value="Segment"/>
</dbReference>
<keyword evidence="1" id="KW-0175">Coiled coil</keyword>
<dbReference type="Pfam" id="PF04599">
    <property type="entry name" value="Pox_G5"/>
    <property type="match status" value="1"/>
</dbReference>
<dbReference type="InterPro" id="IPR007678">
    <property type="entry name" value="Poxvirus_G5"/>
</dbReference>
<evidence type="ECO:0000313" key="3">
    <source>
        <dbReference type="Proteomes" id="UP000144311"/>
    </source>
</evidence>
<dbReference type="GeneID" id="18158380"/>
<keyword evidence="2" id="KW-0378">Hydrolase</keyword>
<keyword evidence="2" id="KW-0255">Endonuclease</keyword>
<reference evidence="2 3" key="2">
    <citation type="submission" date="2013-10" db="EMBL/GenBank/DDBJ databases">
        <title>The genome of epidemic Squirrel Poxvirus reveals novel virulence genes.</title>
        <authorList>
            <person name="Darby A.C."/>
            <person name="McInnes C.J."/>
            <person name="Kjaer K.H."/>
            <person name="Wood A.R."/>
            <person name="Hughes M."/>
            <person name="Martensen P.M."/>
            <person name="Radford A.D."/>
            <person name="Hall N."/>
            <person name="Chantrey J."/>
        </authorList>
    </citation>
    <scope>NUCLEOTIDE SEQUENCE [LARGE SCALE GENOMIC DNA]</scope>
    <source>
        <strain evidence="2">Red squirrel UK</strain>
    </source>
</reference>
<protein>
    <submittedName>
        <fullName evidence="2">Predicted FEN-1 endonuclease</fullName>
    </submittedName>
</protein>
<feature type="coiled-coil region" evidence="1">
    <location>
        <begin position="128"/>
        <end position="155"/>
    </location>
</feature>
<dbReference type="OrthoDB" id="6569at10239"/>
<sequence>MTAYLYGVLCTPARAWPGYRSPARRRGTATSRRAAGWVSFMGVKNLLAVLSEHGSVTEEPGPGGRFPAVFVDSMSIFRALAYFADCRETLRLSFVDLISQLLEVGDRVVLFVDSGQIPIKDELRARRRQAAARTVERQEAEIVELERLAEARRAESAAADDMLDRGETEAHARALKLRFQVTAAAPGAAEALLAEVLRHPPPRTTVVAREGVDAELEMCRRALEEAAVGGAWPLLVSTDQDTVLMATADRLPKVVRTASKWFRVLPTLETEYLAKLTVLVNGCDFFAGLAGVQLDRRALARAALFGEFTAYNAARSVVALSKGRPRGSGDEAVDAEAIVSFVNRYAGADPSIYEGAPPGASARGFALAGLAAAWRAFRRWPEGASPLAAMILGLEPRRAISPGELDTLARVERFYRAKPPSREAVAAVAAILGYSTAGEGEVVMALVDGRPMARHEDGFYFNASCIIENAPGTIDIVRR</sequence>
<gene>
    <name evidence="2" type="primary">G5R</name>
    <name evidence="2" type="ORF">SQPV_0480</name>
</gene>
<accession>U3UBH4</accession>
<name>U3UBH4_9POXV</name>
<proteinExistence type="predicted"/>
<dbReference type="EMBL" id="HE601899">
    <property type="protein sequence ID" value="CCD83231.1"/>
    <property type="molecule type" value="Genomic_DNA"/>
</dbReference>
<dbReference type="KEGG" id="vg:18158380"/>
<evidence type="ECO:0000256" key="1">
    <source>
        <dbReference type="SAM" id="Coils"/>
    </source>
</evidence>
<keyword evidence="3" id="KW-1185">Reference proteome</keyword>
<reference evidence="2 3" key="1">
    <citation type="submission" date="2011-10" db="EMBL/GenBank/DDBJ databases">
        <authorList>
            <person name="Darby A."/>
        </authorList>
    </citation>
    <scope>NUCLEOTIDE SEQUENCE [LARGE SCALE GENOMIC DNA]</scope>
    <source>
        <strain evidence="2">Red squirrel UK</strain>
    </source>
</reference>
<organism evidence="2 3">
    <name type="scientific">Squirrelpox virus</name>
    <dbReference type="NCBI Taxonomy" id="240426"/>
    <lineage>
        <taxon>Viruses</taxon>
        <taxon>Varidnaviria</taxon>
        <taxon>Bamfordvirae</taxon>
        <taxon>Nucleocytoviricota</taxon>
        <taxon>Pokkesviricetes</taxon>
        <taxon>Chitovirales</taxon>
        <taxon>Poxviridae</taxon>
        <taxon>Chordopoxvirinae</taxon>
        <taxon>Sciuripoxvirus</taxon>
        <taxon>Sciuripoxvirus squirrelpox</taxon>
    </lineage>
</organism>
<dbReference type="Gene3D" id="3.40.50.1010">
    <property type="entry name" value="5'-nuclease"/>
    <property type="match status" value="1"/>
</dbReference>